<feature type="domain" description="DUF4301" evidence="1">
    <location>
        <begin position="4"/>
        <end position="506"/>
    </location>
</feature>
<evidence type="ECO:0000313" key="2">
    <source>
        <dbReference type="EMBL" id="PQB05799.1"/>
    </source>
</evidence>
<protein>
    <submittedName>
        <fullName evidence="2">NAD metabolism ATPase/kinase</fullName>
    </submittedName>
</protein>
<reference evidence="2 3" key="1">
    <citation type="submission" date="2016-11" db="EMBL/GenBank/DDBJ databases">
        <title>Trade-off between light-utilization and light-protection in marine flavobacteria.</title>
        <authorList>
            <person name="Kumagai Y."/>
        </authorList>
    </citation>
    <scope>NUCLEOTIDE SEQUENCE [LARGE SCALE GENOMIC DNA]</scope>
    <source>
        <strain evidence="2 3">NBRC 107741</strain>
    </source>
</reference>
<gene>
    <name evidence="2" type="ORF">BST85_13515</name>
</gene>
<accession>A0A2S7KT42</accession>
<dbReference type="Proteomes" id="UP000239800">
    <property type="component" value="Unassembled WGS sequence"/>
</dbReference>
<dbReference type="OrthoDB" id="5572060at2"/>
<sequence>MLHEKDIEQIEDHGLTLEKVYRQLEKFSLGIPKTQVVTPASIGNGIEIIPDDKAEKLIAGFEKEKEKIDVIKFVPASGAATRMFKFLHEFLADYDAESESLNRYLRRKDSADLEIFFDSLNEFPFINEVRRNIRSRFPDYKKSNKGERAVFFVRAMLEEEGLNFSNLPKGLIPFHRYVKYSTTAFEEQLYEAAFYSTSRGEAQLHFTFSPQHLDAFRAHYKTIEKRVSNKTKKRFAITYSFQSGDTDTLAVTRDNFPFRDQDDKLVFRPSGHGALLKNLDEVDADLVFIKNIDNVCAAEYVEELAHWKKILAGKLLKVQKKAFAYLDLIDQGPLTEDQQNEIKSFLYKDLKIKNIPEQMDKVRALLDRPIRVCGVVPNTGAPGGGPFWVQDEDEQISLQIVETSQIDLSDPHQQAVVEEATHFNPVDLVCGLKNYKGEKFKLADYVDPNAGFISDKSVGETPIRALELPGLWNGGMAYWNTLFVQVPVETFNPVKTVNDLLGRMHRPNA</sequence>
<dbReference type="InterPro" id="IPR029044">
    <property type="entry name" value="Nucleotide-diphossugar_trans"/>
</dbReference>
<dbReference type="Pfam" id="PF14134">
    <property type="entry name" value="DUF4301"/>
    <property type="match status" value="1"/>
</dbReference>
<dbReference type="AlphaFoldDB" id="A0A2S7KT42"/>
<name>A0A2S7KT42_9FLAO</name>
<evidence type="ECO:0000313" key="3">
    <source>
        <dbReference type="Proteomes" id="UP000239800"/>
    </source>
</evidence>
<dbReference type="RefSeq" id="WP_104813749.1">
    <property type="nucleotide sequence ID" value="NZ_MQUB01000001.1"/>
</dbReference>
<dbReference type="GO" id="GO:0016301">
    <property type="term" value="F:kinase activity"/>
    <property type="evidence" value="ECO:0007669"/>
    <property type="project" value="UniProtKB-KW"/>
</dbReference>
<dbReference type="EMBL" id="MQUB01000001">
    <property type="protein sequence ID" value="PQB05799.1"/>
    <property type="molecule type" value="Genomic_DNA"/>
</dbReference>
<proteinExistence type="predicted"/>
<keyword evidence="3" id="KW-1185">Reference proteome</keyword>
<keyword evidence="2" id="KW-0808">Transferase</keyword>
<keyword evidence="2" id="KW-0418">Kinase</keyword>
<organism evidence="2 3">
    <name type="scientific">Aureitalea marina</name>
    <dbReference type="NCBI Taxonomy" id="930804"/>
    <lineage>
        <taxon>Bacteria</taxon>
        <taxon>Pseudomonadati</taxon>
        <taxon>Bacteroidota</taxon>
        <taxon>Flavobacteriia</taxon>
        <taxon>Flavobacteriales</taxon>
        <taxon>Flavobacteriaceae</taxon>
        <taxon>Aureitalea</taxon>
    </lineage>
</organism>
<evidence type="ECO:0000259" key="1">
    <source>
        <dbReference type="Pfam" id="PF14134"/>
    </source>
</evidence>
<comment type="caution">
    <text evidence="2">The sequence shown here is derived from an EMBL/GenBank/DDBJ whole genome shotgun (WGS) entry which is preliminary data.</text>
</comment>
<dbReference type="SUPFAM" id="SSF53448">
    <property type="entry name" value="Nucleotide-diphospho-sugar transferases"/>
    <property type="match status" value="1"/>
</dbReference>
<dbReference type="InterPro" id="IPR025393">
    <property type="entry name" value="DUF4301"/>
</dbReference>